<gene>
    <name evidence="1" type="ORF">F4Y42_04660</name>
</gene>
<protein>
    <recommendedName>
        <fullName evidence="2">Type II toxin-antitoxin system Phd/YefM family antitoxin</fullName>
    </recommendedName>
</protein>
<proteinExistence type="predicted"/>
<organism evidence="1">
    <name type="scientific">Caldilineaceae bacterium SB0664_bin_27</name>
    <dbReference type="NCBI Taxonomy" id="2605260"/>
    <lineage>
        <taxon>Bacteria</taxon>
        <taxon>Bacillati</taxon>
        <taxon>Chloroflexota</taxon>
        <taxon>Caldilineae</taxon>
        <taxon>Caldilineales</taxon>
        <taxon>Caldilineaceae</taxon>
    </lineage>
</organism>
<dbReference type="AlphaFoldDB" id="A0A6B0YRI1"/>
<sequence>MKLNIKPKYLVNEKGRKTAAVLSMKEYRALMQRLQDLEDALELDEAVDTATGFREYAEIRTELQSEGKL</sequence>
<evidence type="ECO:0008006" key="2">
    <source>
        <dbReference type="Google" id="ProtNLM"/>
    </source>
</evidence>
<reference evidence="1" key="1">
    <citation type="submission" date="2019-09" db="EMBL/GenBank/DDBJ databases">
        <title>Characterisation of the sponge microbiome using genome-centric metagenomics.</title>
        <authorList>
            <person name="Engelberts J.P."/>
            <person name="Robbins S.J."/>
            <person name="De Goeij J.M."/>
            <person name="Aranda M."/>
            <person name="Bell S.C."/>
            <person name="Webster N.S."/>
        </authorList>
    </citation>
    <scope>NUCLEOTIDE SEQUENCE</scope>
    <source>
        <strain evidence="1">SB0664_bin_27</strain>
    </source>
</reference>
<accession>A0A6B0YRI1</accession>
<comment type="caution">
    <text evidence="1">The sequence shown here is derived from an EMBL/GenBank/DDBJ whole genome shotgun (WGS) entry which is preliminary data.</text>
</comment>
<dbReference type="EMBL" id="VXRG01000040">
    <property type="protein sequence ID" value="MXY92725.1"/>
    <property type="molecule type" value="Genomic_DNA"/>
</dbReference>
<evidence type="ECO:0000313" key="1">
    <source>
        <dbReference type="EMBL" id="MXY92725.1"/>
    </source>
</evidence>
<name>A0A6B0YRI1_9CHLR</name>